<dbReference type="RefSeq" id="WP_186907475.1">
    <property type="nucleotide sequence ID" value="NZ_JACOPP010000008.1"/>
</dbReference>
<dbReference type="SUPFAM" id="SSF53187">
    <property type="entry name" value="Zn-dependent exopeptidases"/>
    <property type="match status" value="1"/>
</dbReference>
<evidence type="ECO:0000313" key="5">
    <source>
        <dbReference type="Proteomes" id="UP000661435"/>
    </source>
</evidence>
<dbReference type="AlphaFoldDB" id="A0A8J6M9W0"/>
<comment type="caution">
    <text evidence="4">The sequence shown here is derived from an EMBL/GenBank/DDBJ whole genome shotgun (WGS) entry which is preliminary data.</text>
</comment>
<evidence type="ECO:0000259" key="3">
    <source>
        <dbReference type="PROSITE" id="PS51272"/>
    </source>
</evidence>
<feature type="domain" description="SLH" evidence="3">
    <location>
        <begin position="1058"/>
        <end position="1121"/>
    </location>
</feature>
<feature type="signal peptide" evidence="2">
    <location>
        <begin position="1"/>
        <end position="33"/>
    </location>
</feature>
<accession>A0A8J6M9W0</accession>
<dbReference type="Proteomes" id="UP000661435">
    <property type="component" value="Unassembled WGS sequence"/>
</dbReference>
<dbReference type="InterPro" id="IPR001119">
    <property type="entry name" value="SLH_dom"/>
</dbReference>
<keyword evidence="1" id="KW-0677">Repeat</keyword>
<reference evidence="4" key="1">
    <citation type="submission" date="2020-08" db="EMBL/GenBank/DDBJ databases">
        <title>Genome public.</title>
        <authorList>
            <person name="Liu C."/>
            <person name="Sun Q."/>
        </authorList>
    </citation>
    <scope>NUCLEOTIDE SEQUENCE</scope>
    <source>
        <strain evidence="4">NSJ-51</strain>
    </source>
</reference>
<feature type="domain" description="SLH" evidence="3">
    <location>
        <begin position="1172"/>
        <end position="1227"/>
    </location>
</feature>
<proteinExistence type="predicted"/>
<keyword evidence="2" id="KW-0732">Signal</keyword>
<keyword evidence="5" id="KW-1185">Reference proteome</keyword>
<evidence type="ECO:0000256" key="2">
    <source>
        <dbReference type="SAM" id="SignalP"/>
    </source>
</evidence>
<organism evidence="4 5">
    <name type="scientific">Lawsonibacter hominis</name>
    <dbReference type="NCBI Taxonomy" id="2763053"/>
    <lineage>
        <taxon>Bacteria</taxon>
        <taxon>Bacillati</taxon>
        <taxon>Bacillota</taxon>
        <taxon>Clostridia</taxon>
        <taxon>Eubacteriales</taxon>
        <taxon>Oscillospiraceae</taxon>
        <taxon>Lawsonibacter</taxon>
    </lineage>
</organism>
<name>A0A8J6M9W0_9FIRM</name>
<dbReference type="Gene3D" id="3.40.630.10">
    <property type="entry name" value="Zn peptidases"/>
    <property type="match status" value="1"/>
</dbReference>
<dbReference type="EMBL" id="JACOPP010000008">
    <property type="protein sequence ID" value="MBC5733580.1"/>
    <property type="molecule type" value="Genomic_DNA"/>
</dbReference>
<dbReference type="Pfam" id="PF00395">
    <property type="entry name" value="SLH"/>
    <property type="match status" value="2"/>
</dbReference>
<gene>
    <name evidence="4" type="ORF">H8S57_07540</name>
</gene>
<dbReference type="PROSITE" id="PS51272">
    <property type="entry name" value="SLH"/>
    <property type="match status" value="2"/>
</dbReference>
<feature type="chain" id="PRO_5035233699" evidence="2">
    <location>
        <begin position="34"/>
        <end position="1227"/>
    </location>
</feature>
<evidence type="ECO:0000256" key="1">
    <source>
        <dbReference type="ARBA" id="ARBA00022737"/>
    </source>
</evidence>
<protein>
    <submittedName>
        <fullName evidence="4">S-layer homology domain-containing protein</fullName>
    </submittedName>
</protein>
<evidence type="ECO:0000313" key="4">
    <source>
        <dbReference type="EMBL" id="MBC5733580.1"/>
    </source>
</evidence>
<sequence>MTQKTKCSKRVRGVSLLLVLAMLASLLMLPASAAETASLEVSGSSIYLSEEGQSFTAKLTVPASQVSGDVQAWAEGLTWTLSRDKSEQDPALYPYCYTGDELKDWQSWGTNGTDGAGYFEVGEPVAVSADGKVTVTLTFTNNAFVVNKEGANALGGNGVSNRNVYMSFTGDYDLAASVDGKVLASTVMDVRMYASYLHYYESYETLKEIQKLAEENGRYLGIEIYGESEGGYPLIYAYLSDSEKSVSDFMSTNAIAETDPAALQAKIKEGKLGGKDYRIPFLINNVHPDENPGADAHVNLLRTLATEDTISYWTLTGLLEGEVDTSLFDPKVAAIDGFTGLGSHRISGSEETGHNTGKEDASEYYTISDEIVVDVDEILDNIIFVCVPNENADGRTYNSRRNGNGFDLNRDASNQTQNETYYLYQVVNKWNPVVFAELHGYMEEYLIEPCTPPHEPNMEYDILVENFLRGAEAWGRASLGSMSADGSYDYKFQSYYTPLRDDFTPGVGWSAWDDLCTNYGPSYAMLNCGAMGYTVEIPCSNEASTRVLEYGLYGMIDYVMEHKDDIYRNQLEFFRRGVENEDHRADMEKWYVDMSNNTLESDTWRVPYAENGKYFPEYYVIPVDAESQRDTADAWAMGGFLTRNGVEVRRLTADATVGGTTYKAGSLVVDMYQAKRNYANTVLWQGADASSSGFPDLYSESVSNFPEMRGFDCVPVATVGAFSGKLSDVLTDFAGESLLSGSGAAVVLSNNGAEAVRAVNALLDEGKTVGMITEGAYQGDFLVSNAVFASVKDEFVLTGTAVSELPVAYAISKPTVFLAGRYDAFSGYQITEGYYAQWFSDGYGFINYRNVHQNGTSNYDVMAYDKQLGFTITDEPAQADVIVGNVALNQGESGAAAVAAVKAGVPYIATGTSPLKYIQENLITDLEYASLGMEALHTVEYPTASLITASQVKDADNVIYTYNCGVITSVPEGAQVLIKAADQDAFLAGCCLNEDGTPLDGYVEAFAIERSGMDITVFANSTNNRAHQQDDYQFVTNAIYAKSLTGAALTAAALDQPAPKGFSDVSAGYWAAEGIRYAVANGLMTGTSATTFAPAATTTRGMLMTVLARQAGEDTTGGSVWYEKGMEWAKTAGVSDGTNPGGAITREQLATMLYRYAQSRGDDVSIGADTNILSYNDAQEISEWAIPAMQWAAGEGIITGKTGGLLDPAGTASRAEMAVILMRFLEA</sequence>